<dbReference type="AlphaFoldDB" id="A0A382G393"/>
<feature type="non-terminal residue" evidence="1">
    <location>
        <position position="508"/>
    </location>
</feature>
<proteinExistence type="predicted"/>
<reference evidence="1" key="1">
    <citation type="submission" date="2018-05" db="EMBL/GenBank/DDBJ databases">
        <authorList>
            <person name="Lanie J.A."/>
            <person name="Ng W.-L."/>
            <person name="Kazmierczak K.M."/>
            <person name="Andrzejewski T.M."/>
            <person name="Davidsen T.M."/>
            <person name="Wayne K.J."/>
            <person name="Tettelin H."/>
            <person name="Glass J.I."/>
            <person name="Rusch D."/>
            <person name="Podicherti R."/>
            <person name="Tsui H.-C.T."/>
            <person name="Winkler M.E."/>
        </authorList>
    </citation>
    <scope>NUCLEOTIDE SEQUENCE</scope>
</reference>
<protein>
    <submittedName>
        <fullName evidence="1">Uncharacterized protein</fullName>
    </submittedName>
</protein>
<feature type="non-terminal residue" evidence="1">
    <location>
        <position position="1"/>
    </location>
</feature>
<dbReference type="EMBL" id="UINC01053020">
    <property type="protein sequence ID" value="SVB69043.1"/>
    <property type="molecule type" value="Genomic_DNA"/>
</dbReference>
<name>A0A382G393_9ZZZZ</name>
<gene>
    <name evidence="1" type="ORF">METZ01_LOCUS221897</name>
</gene>
<sequence>AGMGIEVEEKDADGVKLSSIIVPFPPDVPKEISAIINPTLFQSGGYLVLTSSAVLAKNMIDVQKGESAGLRGTAEFKKLSNGVDLNGNQFSFIGERYGKEYKALMSKALDPQGDMPPALKYLMEKIYYQTWGLDGQLAVGKALPNGFLSVVQSADSGAVEADVKKTSFANVAKHLDAGGSFYLYWSPDEVMAWIEGAFVQAQTFLDKDDLDELGLEAFGVGEQEMAMAKMVLGALKNAFQKSGLRDINGIGASTVVIEGGLKRNVAMVHHDPAKDEGLIWQLLGTKPHEQDMLKLAPAETAYAVHSEVDVAKGLDWLKGFVTKNTPPEIAGQMAGFLAEANQQIRLEELIASLGGQYGVLMTLDEKKQVPLPMAGLMGGPQGQGAPPGIPPVINIPSPGLAIVVKVKDQTLKDELIPMLGSALEEQGIVIEKQDADGVKLSVIDLPIPPDVPEALRSLLSPTIFQNDNYLVFSTTTTLARQIIAVQQGKAEGLRGTTEFKKLSKGMDT</sequence>
<organism evidence="1">
    <name type="scientific">marine metagenome</name>
    <dbReference type="NCBI Taxonomy" id="408172"/>
    <lineage>
        <taxon>unclassified sequences</taxon>
        <taxon>metagenomes</taxon>
        <taxon>ecological metagenomes</taxon>
    </lineage>
</organism>
<accession>A0A382G393</accession>
<evidence type="ECO:0000313" key="1">
    <source>
        <dbReference type="EMBL" id="SVB69043.1"/>
    </source>
</evidence>